<evidence type="ECO:0000313" key="2">
    <source>
        <dbReference type="Proteomes" id="UP000789525"/>
    </source>
</evidence>
<accession>A0ACA9KZ16</accession>
<dbReference type="Proteomes" id="UP000789525">
    <property type="component" value="Unassembled WGS sequence"/>
</dbReference>
<sequence length="1204" mass="138465">MTPKQRDIFEQIKDLIETRSDEVFHFPTEYPARDREFIKNLAKELSIRCSEERDGNGEKHISVQYESEDKSDDEIFETREKLFEKYKDAEVVEELDTSEERERINFFDWKKKYYMEKMEINYDDSEQMDKLVLSYLEGLQWVLHYYYNGVASWGWFYPYHYSPKISDLQNLERFEIKYEYGRPFKPFEQLMGVLPEGSKKFIPLAYQDLMTDPSSPIIDFYPSDFDLDMNGKKQSWEAVETYNLPTVDGMKFVKGLCDGVLLGAKAMAGFPSLETIPHTASLERHGVHVFNSESKNETMVITLTNKFEGMKTEDIAKAMIGSRIFVSWPFLQEAIVQSVSDAHSKYESFVHPLTLSRDTIRINHKPEELEYWRKKADRLEQGYNKRYGTITGSVEVIAHVLMLKGLKRMNTGASVKEYANPGEEVDYAIQTTVESVECEDPRYEEKPAIPISEEFPYGTQYDEPDFGKKVAREFSERVKYFPSYVVAKKLGMSGLTLSKLTASLHVIYGPTDQRVNLGLNLKFEAKKQKVLGYTRKTKEGWEYSEKAMQILSLYKQKFPEFIQGLENKHKEEIYSAEDFFPEEEAVTKINAIKEWLKTVTIRDLENVSLESEQLDKESIAKIENYADKFTKNQTLKKLVVKKIPRHSFEAKENQLRPIIYFLLRCCLSPNMHLHGYKVKLSNWEIGLFLFKILEMFQSPPEFLFLFMCAKISSNITSQLFKHRCSSFRGMTVPGSALLNLTRKQSVDQRRHGSRQGTDNHFGKSRISQGSMQNGYHNGHQSFNNYHFRGSGSRGGGNVYSGQNYGTNGSQHSKQVANFGRPRNNNGVSVSPGVNGYHIPTISTSRSPQVHGNNKFVNQYQIYSNNNSYRNGFNGNSSRGGNGFIPRGNRGGHFSNVSNGTADYFNCWGVTIIDSLDTLVIMDLKEEYQEAREFVRNNLDFKMKQGCGSRYASVFETTIRYLGLLAAYDLTKDELYLNKSILLGDLLLPAFDTPTGIPTGQIDIVEKKGVMGQETSLAAIGTLQLEFRRLSELTGDPIYLEKTQKVLDIIQSKKTTLPGLYPVFINPDRGHFINDWISWGAYGDSFYEQYVMVRGTTSQYIDMWKLAVQSTMENLIVSVQEFPELKYLAQWRNNMPLFRMEHLEWGWKIFRQVVKHCKTPSGFSGLKSVMQGKGNGGRRHSDTGLCKTNRSVDGKNKNSENNWDD</sequence>
<gene>
    <name evidence="1" type="ORF">ACOLOM_LOCUS2829</name>
</gene>
<dbReference type="EMBL" id="CAJVPT010003889">
    <property type="protein sequence ID" value="CAG8501716.1"/>
    <property type="molecule type" value="Genomic_DNA"/>
</dbReference>
<organism evidence="1 2">
    <name type="scientific">Acaulospora colombiana</name>
    <dbReference type="NCBI Taxonomy" id="27376"/>
    <lineage>
        <taxon>Eukaryota</taxon>
        <taxon>Fungi</taxon>
        <taxon>Fungi incertae sedis</taxon>
        <taxon>Mucoromycota</taxon>
        <taxon>Glomeromycotina</taxon>
        <taxon>Glomeromycetes</taxon>
        <taxon>Diversisporales</taxon>
        <taxon>Acaulosporaceae</taxon>
        <taxon>Acaulospora</taxon>
    </lineage>
</organism>
<name>A0ACA9KZ16_9GLOM</name>
<keyword evidence="2" id="KW-1185">Reference proteome</keyword>
<protein>
    <submittedName>
        <fullName evidence="1">6462_t:CDS:1</fullName>
    </submittedName>
</protein>
<comment type="caution">
    <text evidence="1">The sequence shown here is derived from an EMBL/GenBank/DDBJ whole genome shotgun (WGS) entry which is preliminary data.</text>
</comment>
<evidence type="ECO:0000313" key="1">
    <source>
        <dbReference type="EMBL" id="CAG8501716.1"/>
    </source>
</evidence>
<reference evidence="1" key="1">
    <citation type="submission" date="2021-06" db="EMBL/GenBank/DDBJ databases">
        <authorList>
            <person name="Kallberg Y."/>
            <person name="Tangrot J."/>
            <person name="Rosling A."/>
        </authorList>
    </citation>
    <scope>NUCLEOTIDE SEQUENCE</scope>
    <source>
        <strain evidence="1">CL356</strain>
    </source>
</reference>
<feature type="non-terminal residue" evidence="1">
    <location>
        <position position="1204"/>
    </location>
</feature>
<proteinExistence type="predicted"/>